<dbReference type="InterPro" id="IPR011009">
    <property type="entry name" value="Kinase-like_dom_sf"/>
</dbReference>
<keyword evidence="2" id="KW-0808">Transferase</keyword>
<name>A0A9N7VCE1_PLEPL</name>
<evidence type="ECO:0000313" key="8">
    <source>
        <dbReference type="EMBL" id="CAB1446746.1"/>
    </source>
</evidence>
<reference evidence="8" key="1">
    <citation type="submission" date="2020-03" db="EMBL/GenBank/DDBJ databases">
        <authorList>
            <person name="Weist P."/>
        </authorList>
    </citation>
    <scope>NUCLEOTIDE SEQUENCE</scope>
</reference>
<protein>
    <recommendedName>
        <fullName evidence="7">Protein kinase domain-containing protein</fullName>
    </recommendedName>
</protein>
<gene>
    <name evidence="8" type="ORF">PLEPLA_LOCUS34469</name>
</gene>
<dbReference type="PANTHER" id="PTHR24342:SF15">
    <property type="entry name" value="DEATH-ASSOCIATED PROTEIN KINASE 2"/>
    <property type="match status" value="1"/>
</dbReference>
<dbReference type="SUPFAM" id="SSF56112">
    <property type="entry name" value="Protein kinase-like (PK-like)"/>
    <property type="match status" value="1"/>
</dbReference>
<dbReference type="InterPro" id="IPR008271">
    <property type="entry name" value="Ser/Thr_kinase_AS"/>
</dbReference>
<dbReference type="PROSITE" id="PS00108">
    <property type="entry name" value="PROTEIN_KINASE_ST"/>
    <property type="match status" value="1"/>
</dbReference>
<accession>A0A9N7VCE1</accession>
<dbReference type="GO" id="GO:0005737">
    <property type="term" value="C:cytoplasm"/>
    <property type="evidence" value="ECO:0007669"/>
    <property type="project" value="TreeGrafter"/>
</dbReference>
<evidence type="ECO:0000256" key="5">
    <source>
        <dbReference type="ARBA" id="ARBA00022840"/>
    </source>
</evidence>
<evidence type="ECO:0000256" key="2">
    <source>
        <dbReference type="ARBA" id="ARBA00022679"/>
    </source>
</evidence>
<proteinExistence type="predicted"/>
<keyword evidence="5 6" id="KW-0067">ATP-binding</keyword>
<dbReference type="GO" id="GO:0005524">
    <property type="term" value="F:ATP binding"/>
    <property type="evidence" value="ECO:0007669"/>
    <property type="project" value="UniProtKB-UniRule"/>
</dbReference>
<dbReference type="Gene3D" id="1.10.510.10">
    <property type="entry name" value="Transferase(Phosphotransferase) domain 1"/>
    <property type="match status" value="1"/>
</dbReference>
<dbReference type="AlphaFoldDB" id="A0A9N7VCE1"/>
<keyword evidence="1" id="KW-0723">Serine/threonine-protein kinase</keyword>
<evidence type="ECO:0000256" key="1">
    <source>
        <dbReference type="ARBA" id="ARBA00022527"/>
    </source>
</evidence>
<evidence type="ECO:0000256" key="3">
    <source>
        <dbReference type="ARBA" id="ARBA00022741"/>
    </source>
</evidence>
<dbReference type="GO" id="GO:0004674">
    <property type="term" value="F:protein serine/threonine kinase activity"/>
    <property type="evidence" value="ECO:0007669"/>
    <property type="project" value="UniProtKB-KW"/>
</dbReference>
<dbReference type="PROSITE" id="PS00107">
    <property type="entry name" value="PROTEIN_KINASE_ATP"/>
    <property type="match status" value="1"/>
</dbReference>
<feature type="binding site" evidence="6">
    <location>
        <position position="99"/>
    </location>
    <ligand>
        <name>ATP</name>
        <dbReference type="ChEBI" id="CHEBI:30616"/>
    </ligand>
</feature>
<organism evidence="8 9">
    <name type="scientific">Pleuronectes platessa</name>
    <name type="common">European plaice</name>
    <dbReference type="NCBI Taxonomy" id="8262"/>
    <lineage>
        <taxon>Eukaryota</taxon>
        <taxon>Metazoa</taxon>
        <taxon>Chordata</taxon>
        <taxon>Craniata</taxon>
        <taxon>Vertebrata</taxon>
        <taxon>Euteleostomi</taxon>
        <taxon>Actinopterygii</taxon>
        <taxon>Neopterygii</taxon>
        <taxon>Teleostei</taxon>
        <taxon>Neoteleostei</taxon>
        <taxon>Acanthomorphata</taxon>
        <taxon>Carangaria</taxon>
        <taxon>Pleuronectiformes</taxon>
        <taxon>Pleuronectoidei</taxon>
        <taxon>Pleuronectidae</taxon>
        <taxon>Pleuronectes</taxon>
    </lineage>
</organism>
<dbReference type="Pfam" id="PF00069">
    <property type="entry name" value="Pkinase"/>
    <property type="match status" value="1"/>
</dbReference>
<dbReference type="InterPro" id="IPR000719">
    <property type="entry name" value="Prot_kinase_dom"/>
</dbReference>
<evidence type="ECO:0000256" key="4">
    <source>
        <dbReference type="ARBA" id="ARBA00022777"/>
    </source>
</evidence>
<dbReference type="PROSITE" id="PS50011">
    <property type="entry name" value="PROTEIN_KINASE_DOM"/>
    <property type="match status" value="1"/>
</dbReference>
<feature type="domain" description="Protein kinase" evidence="7">
    <location>
        <begin position="66"/>
        <end position="303"/>
    </location>
</feature>
<evidence type="ECO:0000259" key="7">
    <source>
        <dbReference type="PROSITE" id="PS50011"/>
    </source>
</evidence>
<dbReference type="GO" id="GO:0005634">
    <property type="term" value="C:nucleus"/>
    <property type="evidence" value="ECO:0007669"/>
    <property type="project" value="TreeGrafter"/>
</dbReference>
<dbReference type="EMBL" id="CADEAL010003925">
    <property type="protein sequence ID" value="CAB1446746.1"/>
    <property type="molecule type" value="Genomic_DNA"/>
</dbReference>
<evidence type="ECO:0000313" key="9">
    <source>
        <dbReference type="Proteomes" id="UP001153269"/>
    </source>
</evidence>
<dbReference type="PANTHER" id="PTHR24342">
    <property type="entry name" value="SERINE/THREONINE-PROTEIN KINASE 17"/>
    <property type="match status" value="1"/>
</dbReference>
<dbReference type="InterPro" id="IPR017441">
    <property type="entry name" value="Protein_kinase_ATP_BS"/>
</dbReference>
<keyword evidence="4" id="KW-0418">Kinase</keyword>
<evidence type="ECO:0000256" key="6">
    <source>
        <dbReference type="PROSITE-ProRule" id="PRU10141"/>
    </source>
</evidence>
<dbReference type="SMART" id="SM00220">
    <property type="entry name" value="S_TKc"/>
    <property type="match status" value="1"/>
</dbReference>
<dbReference type="Proteomes" id="UP001153269">
    <property type="component" value="Unassembled WGS sequence"/>
</dbReference>
<keyword evidence="3 6" id="KW-0547">Nucleotide-binding</keyword>
<keyword evidence="9" id="KW-1185">Reference proteome</keyword>
<dbReference type="Gene3D" id="3.30.200.20">
    <property type="entry name" value="Phosphorylase Kinase, domain 1"/>
    <property type="match status" value="1"/>
</dbReference>
<dbReference type="GO" id="GO:0035556">
    <property type="term" value="P:intracellular signal transduction"/>
    <property type="evidence" value="ECO:0007669"/>
    <property type="project" value="TreeGrafter"/>
</dbReference>
<sequence length="553" mass="62968">MLEFHSGAIRGRDLCRLKSLTVQPQVTENNRDGLDWWRKDRLDPQTTSMKTPGMAVFKQQNVDDFYEIGEELGSGQFAIVKRCTEKSTGTEYAAKFIKKRQSRASRRGVRREEIEREVTILQELQHANIVSLHDVYENRTDVVLILELVSGGELFDFLAQKEIAHFDLKPENIMLLDRNVPLPRIKLIDFGLAHKIEAGADFKNIFGTPEFVAPEIVNYEQLGLEADMWSIGVITYILLSGASPFLGDTKQETMGNISAMSYDFDEEFFSNTSELAKSFIRQLLEKDTRKRLTIQETLNHPWIKGHTLILQYHICWDIHRFVCFKDNETLTQCPPPPPPLCLKSCAHPEEDSAAPEAEKKAEQLKTKRLKEYTIQLHSSMPQNNTYANFERFAHVVEDISLMETGLSEVAGAHHTLQVDIEALLSVYNDKEAWYKEESEAARKQLSQVRYEFRKVEATRRLLQEDVKAVDAGLESISGKYNQRQSQMDALRLELDSEMQWLQDVMSSLRPGGADSVHSSSVNVDVKQALKELLRQSCGGELSPEAQQPLSESG</sequence>
<dbReference type="GO" id="GO:0043065">
    <property type="term" value="P:positive regulation of apoptotic process"/>
    <property type="evidence" value="ECO:0007669"/>
    <property type="project" value="TreeGrafter"/>
</dbReference>
<dbReference type="FunFam" id="3.30.200.20:FF:000110">
    <property type="entry name" value="Death-associated kinase 3, isoform CRA_a"/>
    <property type="match status" value="1"/>
</dbReference>
<comment type="caution">
    <text evidence="8">The sequence shown here is derived from an EMBL/GenBank/DDBJ whole genome shotgun (WGS) entry which is preliminary data.</text>
</comment>